<feature type="non-terminal residue" evidence="1">
    <location>
        <position position="240"/>
    </location>
</feature>
<dbReference type="Gene3D" id="3.30.310.70">
    <property type="entry name" value="TT1751-like domain"/>
    <property type="match status" value="1"/>
</dbReference>
<evidence type="ECO:0000313" key="1">
    <source>
        <dbReference type="EMBL" id="VAW72559.1"/>
    </source>
</evidence>
<protein>
    <recommendedName>
        <fullName evidence="2">DUF302 domain-containing protein</fullName>
    </recommendedName>
</protein>
<dbReference type="SUPFAM" id="SSF103247">
    <property type="entry name" value="TT1751-like"/>
    <property type="match status" value="1"/>
</dbReference>
<dbReference type="EMBL" id="UOFM01000022">
    <property type="protein sequence ID" value="VAW72559.1"/>
    <property type="molecule type" value="Genomic_DNA"/>
</dbReference>
<organism evidence="1">
    <name type="scientific">hydrothermal vent metagenome</name>
    <dbReference type="NCBI Taxonomy" id="652676"/>
    <lineage>
        <taxon>unclassified sequences</taxon>
        <taxon>metagenomes</taxon>
        <taxon>ecological metagenomes</taxon>
    </lineage>
</organism>
<proteinExistence type="predicted"/>
<name>A0A3B0YEH3_9ZZZZ</name>
<accession>A0A3B0YEH3</accession>
<dbReference type="InterPro" id="IPR035923">
    <property type="entry name" value="TT1751-like_sf"/>
</dbReference>
<reference evidence="1" key="1">
    <citation type="submission" date="2018-06" db="EMBL/GenBank/DDBJ databases">
        <authorList>
            <person name="Zhirakovskaya E."/>
        </authorList>
    </citation>
    <scope>NUCLEOTIDE SEQUENCE</scope>
</reference>
<dbReference type="AlphaFoldDB" id="A0A3B0YEH3"/>
<gene>
    <name evidence="1" type="ORF">MNBD_GAMMA14-64</name>
</gene>
<evidence type="ECO:0008006" key="2">
    <source>
        <dbReference type="Google" id="ProtNLM"/>
    </source>
</evidence>
<sequence>MINIKRIFSVFILAGITLLPFSGAVQAAEKFKPFVLAFKGPADFDAKVDETRDKLTAEGFRVIGEYTPYEGVHVDKAHIIIVTNDELIKVAGMSEMGGFAAPWRIGITKVGDEVQVAYPNPVYIAKAYHLKTDLEGVSDALRRSLGAVETFGSRKGLSARKLRKYHYTFGMEYFDDVYDLAEYDSHKEAVAVLEKNLAAGVAGVTKVYRLDLPKGGTVFGVARKVQEGGNEAMDDAWIMG</sequence>